<reference evidence="3" key="1">
    <citation type="submission" date="2021-03" db="EMBL/GenBank/DDBJ databases">
        <authorList>
            <person name="Wang G."/>
        </authorList>
    </citation>
    <scope>NUCLEOTIDE SEQUENCE</scope>
    <source>
        <strain evidence="3">KCTC 12899</strain>
    </source>
</reference>
<dbReference type="NCBIfam" id="NF033611">
    <property type="entry name" value="SAVED"/>
    <property type="match status" value="1"/>
</dbReference>
<dbReference type="Pfam" id="PF12770">
    <property type="entry name" value="CHAT"/>
    <property type="match status" value="1"/>
</dbReference>
<name>A0A8J7U1Z9_9BACT</name>
<dbReference type="Proteomes" id="UP000664417">
    <property type="component" value="Unassembled WGS sequence"/>
</dbReference>
<keyword evidence="4" id="KW-1185">Reference proteome</keyword>
<dbReference type="AlphaFoldDB" id="A0A8J7U1Z9"/>
<proteinExistence type="predicted"/>
<accession>A0A8J7U1Z9</accession>
<dbReference type="InterPro" id="IPR024983">
    <property type="entry name" value="CHAT_dom"/>
</dbReference>
<evidence type="ECO:0000259" key="2">
    <source>
        <dbReference type="Pfam" id="PF18145"/>
    </source>
</evidence>
<evidence type="ECO:0000313" key="3">
    <source>
        <dbReference type="EMBL" id="MBO1318077.1"/>
    </source>
</evidence>
<dbReference type="EMBL" id="JAFREP010000004">
    <property type="protein sequence ID" value="MBO1318077.1"/>
    <property type="molecule type" value="Genomic_DNA"/>
</dbReference>
<organism evidence="3 4">
    <name type="scientific">Acanthopleuribacter pedis</name>
    <dbReference type="NCBI Taxonomy" id="442870"/>
    <lineage>
        <taxon>Bacteria</taxon>
        <taxon>Pseudomonadati</taxon>
        <taxon>Acidobacteriota</taxon>
        <taxon>Holophagae</taxon>
        <taxon>Acanthopleuribacterales</taxon>
        <taxon>Acanthopleuribacteraceae</taxon>
        <taxon>Acanthopleuribacter</taxon>
    </lineage>
</organism>
<feature type="domain" description="SMODS-associated and fused to various effectors" evidence="2">
    <location>
        <begin position="442"/>
        <end position="622"/>
    </location>
</feature>
<evidence type="ECO:0000313" key="4">
    <source>
        <dbReference type="Proteomes" id="UP000664417"/>
    </source>
</evidence>
<feature type="domain" description="CHAT" evidence="1">
    <location>
        <begin position="123"/>
        <end position="365"/>
    </location>
</feature>
<protein>
    <submittedName>
        <fullName evidence="3">CHAT domain-containing protein</fullName>
    </submittedName>
</protein>
<dbReference type="InterPro" id="IPR040836">
    <property type="entry name" value="SAVED"/>
</dbReference>
<dbReference type="Pfam" id="PF18145">
    <property type="entry name" value="SAVED"/>
    <property type="match status" value="1"/>
</dbReference>
<gene>
    <name evidence="3" type="ORF">J3U88_06345</name>
</gene>
<evidence type="ECO:0000259" key="1">
    <source>
        <dbReference type="Pfam" id="PF12770"/>
    </source>
</evidence>
<comment type="caution">
    <text evidence="3">The sequence shown here is derived from an EMBL/GenBank/DDBJ whole genome shotgun (WGS) entry which is preliminary data.</text>
</comment>
<dbReference type="RefSeq" id="WP_207857661.1">
    <property type="nucleotide sequence ID" value="NZ_JAFREP010000004.1"/>
</dbReference>
<sequence length="624" mass="71801">MEQTTQNFVLALSWQNPSWQAQVLESPAGEARARFELPFSFHALMHWANNHTDLEMLVEPTETEQDHQLHNLSATDIGVLLYKTLFTGRVKEVFDKTRTFCEENGQNLRIVLRFDTHSEKHLILSSMPWEMLCDPSTNVFFCHEKHVTLVRHLEQAHHEVGPPLPAPLKVLAVIPNPTGDKELQVNTFDRNEHLALLQKISEEEPFSLHILEKPTLEALYLHLLDHEYDVLHFTGHGGFYKDNAVLLFEDENGRCDPVADRRFVSVVRSCPRLRLVHLVSCQTANTASGKRFSPFHGLTHALIGAKIPAVVAMQFLINVQDAYDYVTTFYDRIAKGEPLDKAVDDARIRLWVKRNNNLTWATPVVFLRNRDARLYTLPESQRLHINAFELLHPKDQRAMRSQQIEYCNLTPFFTQGDGARTRRIVHPDNWASVKSELKYWRRTLSTASPVHFEGKCPLSVWFTVGYIFQQSTRFIIAYQQFNQRTKKLEWWHPNPQAKPMAIEASWPGNRHGDEMVVSVNSVDPHMEQNVGVYLAEIRHDHLPWLQLSIADADRRIFKDGQQANGFCNAVIQKITALRAQKIHLFLAVPSAVALFIARELHVGKQFEIYEYQNPGYTKAFSLGS</sequence>